<evidence type="ECO:0000256" key="1">
    <source>
        <dbReference type="ARBA" id="ARBA00004496"/>
    </source>
</evidence>
<dbReference type="CDD" id="cd02796">
    <property type="entry name" value="tRNA_bind_bactPheRS"/>
    <property type="match status" value="1"/>
</dbReference>
<keyword evidence="8 15" id="KW-0547">Nucleotide-binding</keyword>
<evidence type="ECO:0000256" key="4">
    <source>
        <dbReference type="ARBA" id="ARBA00022490"/>
    </source>
</evidence>
<keyword evidence="6 15" id="KW-0436">Ligase</keyword>
<dbReference type="GO" id="GO:0000287">
    <property type="term" value="F:magnesium ion binding"/>
    <property type="evidence" value="ECO:0007669"/>
    <property type="project" value="UniProtKB-UniRule"/>
</dbReference>
<dbReference type="Gene3D" id="3.30.70.380">
    <property type="entry name" value="Ferrodoxin-fold anticodon-binding domain"/>
    <property type="match status" value="1"/>
</dbReference>
<comment type="subunit">
    <text evidence="3 15">Tetramer of two alpha and two beta subunits.</text>
</comment>
<dbReference type="RefSeq" id="WP_075079599.1">
    <property type="nucleotide sequence ID" value="NZ_BDCO01000002.1"/>
</dbReference>
<sequence length="781" mass="83530">MNISLNWLREFVDWTGTPEELATLLTRTGLEVGSIATRGADFPKVVIAQILEATQHPNADRLSVCRVDDGSGHPRQIVCGAKNFKVGDKVPLALPGAVLPGDFKIKVGKLRGVESEGMLCSAKELSLAADADGLLILPADAPVGQPIATLFPPETAFEIEITPNRPDWLSHVGIAREVAAFTSQALKWTRPAAPQTTEYASRIGDLERCPFYTLQRIAGVKVGPSPDWLRQRLESVGLRSINNVVDVTNFVMLEIGQPLHAFDAAKVNGDIQVRLAGEGEKFLALDGREYTLSTDDLVIADSARTLALAGVMGGEESGVTETTTEILLESAIFQTSGVRRTGRRLDLHSDSSYRFERGIDPAGVLAASARATQLILELAGGTISGSAEVSGKEPEAPAPVALRQGKVNALLGLELTADEITAALSGLGLTAGEVSETATTWGIPSHRLDLIREVDLVEEVARVVGIDRIPSRVSANPAEPTKADASYDFQIRVRGRLAGLGLSEARTSTLVSPASVWSEAEAIKLKNPLGEDQSFLRSSLIPGLLAAVERNLRYGAASVALFEVGRTFHARGREESPTLAIALTGLSRTSSWRDGAAKAFDWWNLKGIIAALVPVELEWKKSDAQGDLALVSTVSANGKTLGLIGQLSPAAARKLDARESVLVAEIDLSALQSIPASPVYREIPKYPATTRDIAIVVPATLPYGEIERTLQAVREPLLVDIEPFDVFSDATGAKLAADRKSVAISLTFRAPERTLNSDEVTASVSRLRDKLKADLGAEFRE</sequence>
<dbReference type="SUPFAM" id="SSF46955">
    <property type="entry name" value="Putative DNA-binding domain"/>
    <property type="match status" value="1"/>
</dbReference>
<dbReference type="SUPFAM" id="SSF54991">
    <property type="entry name" value="Anticodon-binding domain of PheRS"/>
    <property type="match status" value="1"/>
</dbReference>
<name>A0A146G8S8_TERSA</name>
<dbReference type="PANTHER" id="PTHR10947:SF0">
    <property type="entry name" value="PHENYLALANINE--TRNA LIGASE BETA SUBUNIT"/>
    <property type="match status" value="1"/>
</dbReference>
<dbReference type="Gene3D" id="2.40.50.140">
    <property type="entry name" value="Nucleic acid-binding proteins"/>
    <property type="match status" value="1"/>
</dbReference>
<evidence type="ECO:0000256" key="9">
    <source>
        <dbReference type="ARBA" id="ARBA00022840"/>
    </source>
</evidence>
<dbReference type="InterPro" id="IPR041616">
    <property type="entry name" value="PheRS_beta_core"/>
</dbReference>
<dbReference type="GO" id="GO:0009328">
    <property type="term" value="C:phenylalanine-tRNA ligase complex"/>
    <property type="evidence" value="ECO:0007669"/>
    <property type="project" value="TreeGrafter"/>
</dbReference>
<keyword evidence="11 16" id="KW-0694">RNA-binding</keyword>
<evidence type="ECO:0000259" key="17">
    <source>
        <dbReference type="PROSITE" id="PS50886"/>
    </source>
</evidence>
<protein>
    <recommendedName>
        <fullName evidence="15">Phenylalanine--tRNA ligase beta subunit</fullName>
        <ecNumber evidence="15">6.1.1.20</ecNumber>
    </recommendedName>
    <alternativeName>
        <fullName evidence="15">Phenylalanyl-tRNA synthetase beta subunit</fullName>
        <shortName evidence="15">PheRS</shortName>
    </alternativeName>
</protein>
<evidence type="ECO:0000256" key="3">
    <source>
        <dbReference type="ARBA" id="ARBA00011209"/>
    </source>
</evidence>
<dbReference type="InParanoid" id="A0A146G8S8"/>
<evidence type="ECO:0000256" key="13">
    <source>
        <dbReference type="ARBA" id="ARBA00023146"/>
    </source>
</evidence>
<dbReference type="PROSITE" id="PS51483">
    <property type="entry name" value="B5"/>
    <property type="match status" value="1"/>
</dbReference>
<dbReference type="InterPro" id="IPR012340">
    <property type="entry name" value="NA-bd_OB-fold"/>
</dbReference>
<dbReference type="Gene3D" id="3.30.930.10">
    <property type="entry name" value="Bira Bifunctional Protein, Domain 2"/>
    <property type="match status" value="1"/>
</dbReference>
<feature type="domain" description="B5" evidence="19">
    <location>
        <begin position="395"/>
        <end position="471"/>
    </location>
</feature>
<dbReference type="FunFam" id="2.40.50.140:FF:000045">
    <property type="entry name" value="Phenylalanine--tRNA ligase beta subunit"/>
    <property type="match status" value="1"/>
</dbReference>
<dbReference type="Pfam" id="PF17759">
    <property type="entry name" value="tRNA_synthFbeta"/>
    <property type="match status" value="1"/>
</dbReference>
<evidence type="ECO:0000259" key="19">
    <source>
        <dbReference type="PROSITE" id="PS51483"/>
    </source>
</evidence>
<evidence type="ECO:0000313" key="21">
    <source>
        <dbReference type="Proteomes" id="UP000076023"/>
    </source>
</evidence>
<dbReference type="FunFam" id="3.50.40.10:FF:000001">
    <property type="entry name" value="Phenylalanine--tRNA ligase beta subunit"/>
    <property type="match status" value="1"/>
</dbReference>
<keyword evidence="10 15" id="KW-0460">Magnesium</keyword>
<dbReference type="InterPro" id="IPR002547">
    <property type="entry name" value="tRNA-bd_dom"/>
</dbReference>
<feature type="binding site" evidence="15">
    <location>
        <position position="455"/>
    </location>
    <ligand>
        <name>Mg(2+)</name>
        <dbReference type="ChEBI" id="CHEBI:18420"/>
        <note>shared with alpha subunit</note>
    </ligand>
</feature>
<evidence type="ECO:0000256" key="6">
    <source>
        <dbReference type="ARBA" id="ARBA00022598"/>
    </source>
</evidence>
<dbReference type="GO" id="GO:0000049">
    <property type="term" value="F:tRNA binding"/>
    <property type="evidence" value="ECO:0007669"/>
    <property type="project" value="UniProtKB-UniRule"/>
</dbReference>
<feature type="binding site" evidence="15">
    <location>
        <position position="449"/>
    </location>
    <ligand>
        <name>Mg(2+)</name>
        <dbReference type="ChEBI" id="CHEBI:18420"/>
        <note>shared with alpha subunit</note>
    </ligand>
</feature>
<evidence type="ECO:0000256" key="11">
    <source>
        <dbReference type="ARBA" id="ARBA00022884"/>
    </source>
</evidence>
<dbReference type="InterPro" id="IPR004532">
    <property type="entry name" value="Phe-tRNA-ligase_IIc_bsu_bact"/>
</dbReference>
<dbReference type="EMBL" id="BDCO01000002">
    <property type="protein sequence ID" value="GAT33920.1"/>
    <property type="molecule type" value="Genomic_DNA"/>
</dbReference>
<dbReference type="Pfam" id="PF03483">
    <property type="entry name" value="B3_4"/>
    <property type="match status" value="1"/>
</dbReference>
<dbReference type="Pfam" id="PF01588">
    <property type="entry name" value="tRNA_bind"/>
    <property type="match status" value="1"/>
</dbReference>
<organism evidence="20 21">
    <name type="scientific">Terrimicrobium sacchariphilum</name>
    <dbReference type="NCBI Taxonomy" id="690879"/>
    <lineage>
        <taxon>Bacteria</taxon>
        <taxon>Pseudomonadati</taxon>
        <taxon>Verrucomicrobiota</taxon>
        <taxon>Terrimicrobiia</taxon>
        <taxon>Terrimicrobiales</taxon>
        <taxon>Terrimicrobiaceae</taxon>
        <taxon>Terrimicrobium</taxon>
    </lineage>
</organism>
<keyword evidence="7 15" id="KW-0479">Metal-binding</keyword>
<dbReference type="Proteomes" id="UP000076023">
    <property type="component" value="Unassembled WGS sequence"/>
</dbReference>
<accession>A0A146G8S8</accession>
<dbReference type="GO" id="GO:0005524">
    <property type="term" value="F:ATP binding"/>
    <property type="evidence" value="ECO:0007669"/>
    <property type="project" value="UniProtKB-UniRule"/>
</dbReference>
<dbReference type="SUPFAM" id="SSF55681">
    <property type="entry name" value="Class II aaRS and biotin synthetases"/>
    <property type="match status" value="1"/>
</dbReference>
<evidence type="ECO:0000256" key="15">
    <source>
        <dbReference type="HAMAP-Rule" id="MF_00283"/>
    </source>
</evidence>
<evidence type="ECO:0000256" key="10">
    <source>
        <dbReference type="ARBA" id="ARBA00022842"/>
    </source>
</evidence>
<dbReference type="Gene3D" id="3.30.56.10">
    <property type="match status" value="2"/>
</dbReference>
<dbReference type="InterPro" id="IPR033714">
    <property type="entry name" value="tRNA_bind_bactPheRS"/>
</dbReference>
<evidence type="ECO:0000256" key="7">
    <source>
        <dbReference type="ARBA" id="ARBA00022723"/>
    </source>
</evidence>
<dbReference type="HAMAP" id="MF_00283">
    <property type="entry name" value="Phe_tRNA_synth_beta1"/>
    <property type="match status" value="1"/>
</dbReference>
<dbReference type="SUPFAM" id="SSF50249">
    <property type="entry name" value="Nucleic acid-binding proteins"/>
    <property type="match status" value="1"/>
</dbReference>
<dbReference type="InterPro" id="IPR045864">
    <property type="entry name" value="aa-tRNA-synth_II/BPL/LPL"/>
</dbReference>
<comment type="caution">
    <text evidence="20">The sequence shown here is derived from an EMBL/GenBank/DDBJ whole genome shotgun (WGS) entry which is preliminary data.</text>
</comment>
<dbReference type="EC" id="6.1.1.20" evidence="15"/>
<comment type="cofactor">
    <cofactor evidence="15">
        <name>Mg(2+)</name>
        <dbReference type="ChEBI" id="CHEBI:18420"/>
    </cofactor>
    <text evidence="15">Binds 2 magnesium ions per tetramer.</text>
</comment>
<dbReference type="SMART" id="SM00896">
    <property type="entry name" value="FDX-ACB"/>
    <property type="match status" value="1"/>
</dbReference>
<evidence type="ECO:0000256" key="14">
    <source>
        <dbReference type="ARBA" id="ARBA00049255"/>
    </source>
</evidence>
<dbReference type="InterPro" id="IPR005147">
    <property type="entry name" value="tRNA_synthase_B5-dom"/>
</dbReference>
<dbReference type="FunCoup" id="A0A146G8S8">
    <property type="interactions" value="467"/>
</dbReference>
<feature type="binding site" evidence="15">
    <location>
        <position position="458"/>
    </location>
    <ligand>
        <name>Mg(2+)</name>
        <dbReference type="ChEBI" id="CHEBI:18420"/>
        <note>shared with alpha subunit</note>
    </ligand>
</feature>
<dbReference type="GO" id="GO:0006432">
    <property type="term" value="P:phenylalanyl-tRNA aminoacylation"/>
    <property type="evidence" value="ECO:0007669"/>
    <property type="project" value="UniProtKB-UniRule"/>
</dbReference>
<dbReference type="PROSITE" id="PS51447">
    <property type="entry name" value="FDX_ACB"/>
    <property type="match status" value="1"/>
</dbReference>
<dbReference type="SMART" id="SM00874">
    <property type="entry name" value="B5"/>
    <property type="match status" value="1"/>
</dbReference>
<dbReference type="Pfam" id="PF03147">
    <property type="entry name" value="FDX-ACB"/>
    <property type="match status" value="1"/>
</dbReference>
<gene>
    <name evidence="15" type="primary">pheT</name>
    <name evidence="20" type="ORF">TSACC_22341</name>
</gene>
<feature type="domain" description="TRNA-binding" evidence="17">
    <location>
        <begin position="39"/>
        <end position="148"/>
    </location>
</feature>
<comment type="similarity">
    <text evidence="2 15">Belongs to the phenylalanyl-tRNA synthetase beta subunit family. Type 1 subfamily.</text>
</comment>
<reference evidence="21" key="1">
    <citation type="journal article" date="2017" name="Genome Announc.">
        <title>Draft Genome Sequence of Terrimicrobium sacchariphilum NM-5T, a Facultative Anaerobic Soil Bacterium of the Class Spartobacteria.</title>
        <authorList>
            <person name="Qiu Y.L."/>
            <person name="Tourlousse D.M."/>
            <person name="Matsuura N."/>
            <person name="Ohashi A."/>
            <person name="Sekiguchi Y."/>
        </authorList>
    </citation>
    <scope>NUCLEOTIDE SEQUENCE [LARGE SCALE GENOMIC DNA]</scope>
    <source>
        <strain evidence="21">NM-5</strain>
    </source>
</reference>
<dbReference type="InterPro" id="IPR020825">
    <property type="entry name" value="Phe-tRNA_synthase-like_B3/B4"/>
</dbReference>
<evidence type="ECO:0000259" key="18">
    <source>
        <dbReference type="PROSITE" id="PS51447"/>
    </source>
</evidence>
<dbReference type="CDD" id="cd00769">
    <property type="entry name" value="PheRS_beta_core"/>
    <property type="match status" value="1"/>
</dbReference>
<dbReference type="SUPFAM" id="SSF56037">
    <property type="entry name" value="PheT/TilS domain"/>
    <property type="match status" value="1"/>
</dbReference>
<dbReference type="Gene3D" id="3.50.40.10">
    <property type="entry name" value="Phenylalanyl-trna Synthetase, Chain B, domain 3"/>
    <property type="match status" value="1"/>
</dbReference>
<keyword evidence="9 15" id="KW-0067">ATP-binding</keyword>
<keyword evidence="21" id="KW-1185">Reference proteome</keyword>
<keyword evidence="5 16" id="KW-0820">tRNA-binding</keyword>
<comment type="subcellular location">
    <subcellularLocation>
        <location evidence="1 15">Cytoplasm</location>
    </subcellularLocation>
</comment>
<feature type="domain" description="FDX-ACB" evidence="18">
    <location>
        <begin position="684"/>
        <end position="780"/>
    </location>
</feature>
<evidence type="ECO:0000256" key="16">
    <source>
        <dbReference type="PROSITE-ProRule" id="PRU00209"/>
    </source>
</evidence>
<keyword evidence="12 15" id="KW-0648">Protein biosynthesis</keyword>
<dbReference type="PANTHER" id="PTHR10947">
    <property type="entry name" value="PHENYLALANYL-TRNA SYNTHETASE BETA CHAIN AND LEUCINE-RICH REPEAT-CONTAINING PROTEIN 47"/>
    <property type="match status" value="1"/>
</dbReference>
<keyword evidence="13 15" id="KW-0030">Aminoacyl-tRNA synthetase</keyword>
<dbReference type="InterPro" id="IPR045060">
    <property type="entry name" value="Phe-tRNA-ligase_IIc_bsu"/>
</dbReference>
<dbReference type="InterPro" id="IPR005121">
    <property type="entry name" value="Fdx_antiC-bd"/>
</dbReference>
<evidence type="ECO:0000256" key="8">
    <source>
        <dbReference type="ARBA" id="ARBA00022741"/>
    </source>
</evidence>
<dbReference type="InterPro" id="IPR036690">
    <property type="entry name" value="Fdx_antiC-bd_sf"/>
</dbReference>
<dbReference type="NCBIfam" id="NF045760">
    <property type="entry name" value="YtpR"/>
    <property type="match status" value="1"/>
</dbReference>
<evidence type="ECO:0000313" key="20">
    <source>
        <dbReference type="EMBL" id="GAT33920.1"/>
    </source>
</evidence>
<comment type="catalytic activity">
    <reaction evidence="14 15">
        <text>tRNA(Phe) + L-phenylalanine + ATP = L-phenylalanyl-tRNA(Phe) + AMP + diphosphate + H(+)</text>
        <dbReference type="Rhea" id="RHEA:19413"/>
        <dbReference type="Rhea" id="RHEA-COMP:9668"/>
        <dbReference type="Rhea" id="RHEA-COMP:9699"/>
        <dbReference type="ChEBI" id="CHEBI:15378"/>
        <dbReference type="ChEBI" id="CHEBI:30616"/>
        <dbReference type="ChEBI" id="CHEBI:33019"/>
        <dbReference type="ChEBI" id="CHEBI:58095"/>
        <dbReference type="ChEBI" id="CHEBI:78442"/>
        <dbReference type="ChEBI" id="CHEBI:78531"/>
        <dbReference type="ChEBI" id="CHEBI:456215"/>
        <dbReference type="EC" id="6.1.1.20"/>
    </reaction>
</comment>
<dbReference type="GO" id="GO:0004826">
    <property type="term" value="F:phenylalanine-tRNA ligase activity"/>
    <property type="evidence" value="ECO:0007669"/>
    <property type="project" value="UniProtKB-UniRule"/>
</dbReference>
<dbReference type="STRING" id="690879.TSACC_22341"/>
<dbReference type="AlphaFoldDB" id="A0A146G8S8"/>
<evidence type="ECO:0000256" key="5">
    <source>
        <dbReference type="ARBA" id="ARBA00022555"/>
    </source>
</evidence>
<dbReference type="InterPro" id="IPR009061">
    <property type="entry name" value="DNA-bd_dom_put_sf"/>
</dbReference>
<dbReference type="NCBIfam" id="TIGR00472">
    <property type="entry name" value="pheT_bact"/>
    <property type="match status" value="1"/>
</dbReference>
<dbReference type="Pfam" id="PF03484">
    <property type="entry name" value="B5"/>
    <property type="match status" value="1"/>
</dbReference>
<proteinExistence type="inferred from homology"/>
<keyword evidence="4 15" id="KW-0963">Cytoplasm</keyword>
<feature type="binding site" evidence="15">
    <location>
        <position position="459"/>
    </location>
    <ligand>
        <name>Mg(2+)</name>
        <dbReference type="ChEBI" id="CHEBI:18420"/>
        <note>shared with alpha subunit</note>
    </ligand>
</feature>
<dbReference type="OrthoDB" id="9805455at2"/>
<dbReference type="SMART" id="SM00873">
    <property type="entry name" value="B3_4"/>
    <property type="match status" value="1"/>
</dbReference>
<dbReference type="InterPro" id="IPR005146">
    <property type="entry name" value="B3/B4_tRNA-bd"/>
</dbReference>
<dbReference type="PROSITE" id="PS50886">
    <property type="entry name" value="TRBD"/>
    <property type="match status" value="1"/>
</dbReference>
<evidence type="ECO:0000256" key="2">
    <source>
        <dbReference type="ARBA" id="ARBA00008653"/>
    </source>
</evidence>
<evidence type="ECO:0000256" key="12">
    <source>
        <dbReference type="ARBA" id="ARBA00022917"/>
    </source>
</evidence>